<keyword evidence="3 4" id="KW-0560">Oxidoreductase</keyword>
<dbReference type="InterPro" id="IPR036249">
    <property type="entry name" value="Thioredoxin-like_sf"/>
</dbReference>
<dbReference type="PRINTS" id="PR01011">
    <property type="entry name" value="GLUTPROXDASE"/>
</dbReference>
<dbReference type="Proteomes" id="UP000241890">
    <property type="component" value="Unassembled WGS sequence"/>
</dbReference>
<proteinExistence type="inferred from homology"/>
<dbReference type="InParanoid" id="A0A2R5H272"/>
<keyword evidence="7" id="KW-1185">Reference proteome</keyword>
<dbReference type="AlphaFoldDB" id="A0A2R5H272"/>
<dbReference type="SUPFAM" id="SSF52833">
    <property type="entry name" value="Thioredoxin-like"/>
    <property type="match status" value="1"/>
</dbReference>
<evidence type="ECO:0000313" key="7">
    <source>
        <dbReference type="Proteomes" id="UP000241890"/>
    </source>
</evidence>
<keyword evidence="5" id="KW-0732">Signal</keyword>
<accession>A0A2R5H272</accession>
<dbReference type="PANTHER" id="PTHR11592:SF78">
    <property type="entry name" value="GLUTATHIONE PEROXIDASE"/>
    <property type="match status" value="1"/>
</dbReference>
<comment type="caution">
    <text evidence="6">The sequence shown here is derived from an EMBL/GenBank/DDBJ whole genome shotgun (WGS) entry which is preliminary data.</text>
</comment>
<reference evidence="6 7" key="1">
    <citation type="submission" date="2017-12" db="EMBL/GenBank/DDBJ databases">
        <title>Sequencing, de novo assembly and annotation of complete genome of a new Thraustochytrid species, strain FCC1311.</title>
        <authorList>
            <person name="Sedici K."/>
            <person name="Godart F."/>
            <person name="Aiese Cigliano R."/>
            <person name="Sanseverino W."/>
            <person name="Barakat M."/>
            <person name="Ortet P."/>
            <person name="Marechal E."/>
            <person name="Cagnac O."/>
            <person name="Amato A."/>
        </authorList>
    </citation>
    <scope>NUCLEOTIDE SEQUENCE [LARGE SCALE GENOMIC DNA]</scope>
</reference>
<protein>
    <recommendedName>
        <fullName evidence="4">Glutathione peroxidase</fullName>
    </recommendedName>
</protein>
<evidence type="ECO:0000256" key="5">
    <source>
        <dbReference type="SAM" id="SignalP"/>
    </source>
</evidence>
<dbReference type="FunCoup" id="A0A2R5H272">
    <property type="interactions" value="154"/>
</dbReference>
<dbReference type="OrthoDB" id="446890at2759"/>
<evidence type="ECO:0000256" key="3">
    <source>
        <dbReference type="ARBA" id="ARBA00023002"/>
    </source>
</evidence>
<evidence type="ECO:0000256" key="4">
    <source>
        <dbReference type="RuleBase" id="RU000499"/>
    </source>
</evidence>
<dbReference type="PROSITE" id="PS51355">
    <property type="entry name" value="GLUTATHIONE_PEROXID_3"/>
    <property type="match status" value="1"/>
</dbReference>
<comment type="similarity">
    <text evidence="1 4">Belongs to the glutathione peroxidase family.</text>
</comment>
<sequence length="209" mass="22699">MRTSTCGICVIFSALVTLASVTKSLASPETLFKVQGAKLLETGAEVDFSALAKDDTVKAFLIANVASMCGYTESGYQDLREIASRYDPKIVVLGAPCAQFGNQEYAQGDRILAFAESKGANFPLLERQDVNGDSASELFTFLKAESCKLEGADKDCGDVRWNFEFFLVDASTGKLVKRWRTGTRLLAPEVLQVLDATISSAKAERTKEL</sequence>
<feature type="signal peptide" evidence="5">
    <location>
        <begin position="1"/>
        <end position="26"/>
    </location>
</feature>
<gene>
    <name evidence="6" type="ORF">FCC1311_111642</name>
</gene>
<dbReference type="GO" id="GO:0006979">
    <property type="term" value="P:response to oxidative stress"/>
    <property type="evidence" value="ECO:0007669"/>
    <property type="project" value="InterPro"/>
</dbReference>
<evidence type="ECO:0000313" key="6">
    <source>
        <dbReference type="EMBL" id="GBG34941.1"/>
    </source>
</evidence>
<feature type="chain" id="PRO_5015326447" description="Glutathione peroxidase" evidence="5">
    <location>
        <begin position="27"/>
        <end position="209"/>
    </location>
</feature>
<dbReference type="Pfam" id="PF00255">
    <property type="entry name" value="GSHPx"/>
    <property type="match status" value="1"/>
</dbReference>
<dbReference type="InterPro" id="IPR000889">
    <property type="entry name" value="Glutathione_peroxidase"/>
</dbReference>
<dbReference type="GO" id="GO:0004601">
    <property type="term" value="F:peroxidase activity"/>
    <property type="evidence" value="ECO:0007669"/>
    <property type="project" value="UniProtKB-KW"/>
</dbReference>
<keyword evidence="2 4" id="KW-0575">Peroxidase</keyword>
<name>A0A2R5H272_9STRA</name>
<dbReference type="Gene3D" id="3.40.30.10">
    <property type="entry name" value="Glutaredoxin"/>
    <property type="match status" value="1"/>
</dbReference>
<evidence type="ECO:0000256" key="2">
    <source>
        <dbReference type="ARBA" id="ARBA00022559"/>
    </source>
</evidence>
<evidence type="ECO:0000256" key="1">
    <source>
        <dbReference type="ARBA" id="ARBA00006926"/>
    </source>
</evidence>
<dbReference type="EMBL" id="BEYU01000234">
    <property type="protein sequence ID" value="GBG34941.1"/>
    <property type="molecule type" value="Genomic_DNA"/>
</dbReference>
<dbReference type="PANTHER" id="PTHR11592">
    <property type="entry name" value="GLUTATHIONE PEROXIDASE"/>
    <property type="match status" value="1"/>
</dbReference>
<organism evidence="6 7">
    <name type="scientific">Hondaea fermentalgiana</name>
    <dbReference type="NCBI Taxonomy" id="2315210"/>
    <lineage>
        <taxon>Eukaryota</taxon>
        <taxon>Sar</taxon>
        <taxon>Stramenopiles</taxon>
        <taxon>Bigyra</taxon>
        <taxon>Labyrinthulomycetes</taxon>
        <taxon>Thraustochytrida</taxon>
        <taxon>Thraustochytriidae</taxon>
        <taxon>Hondaea</taxon>
    </lineage>
</organism>